<keyword evidence="5" id="KW-1185">Reference proteome</keyword>
<dbReference type="InterPro" id="IPR032472">
    <property type="entry name" value="ArgoL2"/>
</dbReference>
<dbReference type="InParanoid" id="A0A165QMZ4"/>
<evidence type="ECO:0000313" key="5">
    <source>
        <dbReference type="Proteomes" id="UP000077266"/>
    </source>
</evidence>
<accession>A0A165QMZ4</accession>
<dbReference type="Gene3D" id="2.170.260.10">
    <property type="entry name" value="paz domain"/>
    <property type="match status" value="1"/>
</dbReference>
<proteinExistence type="predicted"/>
<dbReference type="STRING" id="1314781.A0A165QMZ4"/>
<dbReference type="EMBL" id="KV425882">
    <property type="protein sequence ID" value="KZW03838.1"/>
    <property type="molecule type" value="Genomic_DNA"/>
</dbReference>
<dbReference type="InterPro" id="IPR032474">
    <property type="entry name" value="Argonaute_N"/>
</dbReference>
<dbReference type="Pfam" id="PF16488">
    <property type="entry name" value="ArgoL2"/>
    <property type="match status" value="1"/>
</dbReference>
<feature type="domain" description="Piwi" evidence="3">
    <location>
        <begin position="615"/>
        <end position="926"/>
    </location>
</feature>
<dbReference type="PROSITE" id="PS50822">
    <property type="entry name" value="PIWI"/>
    <property type="match status" value="1"/>
</dbReference>
<dbReference type="Gene3D" id="3.40.50.2300">
    <property type="match status" value="1"/>
</dbReference>
<dbReference type="CDD" id="cd04657">
    <property type="entry name" value="Piwi_ago-like"/>
    <property type="match status" value="1"/>
</dbReference>
<dbReference type="SUPFAM" id="SSF53098">
    <property type="entry name" value="Ribonuclease H-like"/>
    <property type="match status" value="1"/>
</dbReference>
<name>A0A165QMZ4_EXIGL</name>
<dbReference type="CDD" id="cd02846">
    <property type="entry name" value="PAZ_argonaute_like"/>
    <property type="match status" value="1"/>
</dbReference>
<dbReference type="OrthoDB" id="10252740at2759"/>
<dbReference type="SUPFAM" id="SSF101690">
    <property type="entry name" value="PAZ domain"/>
    <property type="match status" value="1"/>
</dbReference>
<evidence type="ECO:0000259" key="2">
    <source>
        <dbReference type="PROSITE" id="PS50821"/>
    </source>
</evidence>
<dbReference type="InterPro" id="IPR014811">
    <property type="entry name" value="ArgoL1"/>
</dbReference>
<dbReference type="Pfam" id="PF16486">
    <property type="entry name" value="ArgoN"/>
    <property type="match status" value="1"/>
</dbReference>
<dbReference type="SMART" id="SM01163">
    <property type="entry name" value="DUF1785"/>
    <property type="match status" value="1"/>
</dbReference>
<sequence>MSGRGDFRGGGRGGDRGRGGGGVRGGAGGGDRGRGGPPRGDFRGGGGGFRGGGRGRGGGGGPVIFDPHPGTPATVDARLEPSKLSALVQRLGASQDASDVKMPVRKQFGSAGTPVLVRTNFLPIDLPKTPVLEYVVATTPKIGPKRVRAHIMEVLLADQALAAFKGKLAHDSGEKLYSATRLPVPDGQEMVIPLSYVDPDDEQAPTKKEPRKCEVRIKFLREHNPADLAKYVGGDPSMKNADMAPTLAAYNVILGQTPLQAGGVRISGKSGRENKYFFPNDKAQLGGGIEAWQGFFLSVKPTFGTLMANVNVATMAFYTTGPLAQRLAEFRKEVPGGNPDAFVQGLRVKTVHTGFTRTVRRLVHKRANQYMFDCEGKQMSVAEYFQKILRIANFFADFPGSLKNPNAECVDVGKAGKPIVVPIELCFIMAGQAYRSHLSGMQTSTMLTIACRPPATNARKIVEEGIPRLGLDGRGAVANGFGLKFGKDLAVVPARILPMPSIKYAQNANANVSEKASWNLARVKFIKPGTPLGKDWGILVLTAGRQNAFPGGPSDPGFKALATAFVTSMRSCGLSIELPGHAVAATLPPRNPNDRIRREAIAAIQARMGDRRPKFMLVLLANDDAQIYGGIKRLFDVTLGIHTVCAQTEKILQERGQLQYLANLALKLNAKCGGQNHAVNPNDLSLLTVKPTMVVGIDVTHPSPDSERGAPSIAAVVASVDSAFAQFPAGLRLQQGTKEMVFTELTEMMKERFLLYKSKNANKLPERIIVFRDGVSEGQFEQVIGQELPSIRKACAAMPIPGGRPYAPTITIIVCAKRHQTRFFATEQGKGGDEKGNTKPGSVVDQGVTTIHGQDFYLQSHHALQGTARPTHYYTIYDENKIDSDALQKLTNAMSYNFARATKGVSLVSPAYYADIACERGRCYLREFLNGARDVGDTASVTSQNSDVARQHVYERAVREWGQGVHPNLKNTMFYL</sequence>
<dbReference type="GO" id="GO:0003723">
    <property type="term" value="F:RNA binding"/>
    <property type="evidence" value="ECO:0007669"/>
    <property type="project" value="InterPro"/>
</dbReference>
<dbReference type="InterPro" id="IPR036085">
    <property type="entry name" value="PAZ_dom_sf"/>
</dbReference>
<dbReference type="Pfam" id="PF02171">
    <property type="entry name" value="Piwi"/>
    <property type="match status" value="1"/>
</dbReference>
<protein>
    <submittedName>
        <fullName evidence="4">Piwi-domain-containing protein</fullName>
    </submittedName>
</protein>
<dbReference type="Pfam" id="PF08699">
    <property type="entry name" value="ArgoL1"/>
    <property type="match status" value="1"/>
</dbReference>
<evidence type="ECO:0000259" key="3">
    <source>
        <dbReference type="PROSITE" id="PS50822"/>
    </source>
</evidence>
<dbReference type="InterPro" id="IPR036397">
    <property type="entry name" value="RNaseH_sf"/>
</dbReference>
<dbReference type="InterPro" id="IPR012337">
    <property type="entry name" value="RNaseH-like_sf"/>
</dbReference>
<feature type="domain" description="PAZ" evidence="2">
    <location>
        <begin position="322"/>
        <end position="430"/>
    </location>
</feature>
<gene>
    <name evidence="4" type="ORF">EXIGLDRAFT_599213</name>
</gene>
<reference evidence="4 5" key="1">
    <citation type="journal article" date="2016" name="Mol. Biol. Evol.">
        <title>Comparative Genomics of Early-Diverging Mushroom-Forming Fungi Provides Insights into the Origins of Lignocellulose Decay Capabilities.</title>
        <authorList>
            <person name="Nagy L.G."/>
            <person name="Riley R."/>
            <person name="Tritt A."/>
            <person name="Adam C."/>
            <person name="Daum C."/>
            <person name="Floudas D."/>
            <person name="Sun H."/>
            <person name="Yadav J.S."/>
            <person name="Pangilinan J."/>
            <person name="Larsson K.H."/>
            <person name="Matsuura K."/>
            <person name="Barry K."/>
            <person name="Labutti K."/>
            <person name="Kuo R."/>
            <person name="Ohm R.A."/>
            <person name="Bhattacharya S.S."/>
            <person name="Shirouzu T."/>
            <person name="Yoshinaga Y."/>
            <person name="Martin F.M."/>
            <person name="Grigoriev I.V."/>
            <person name="Hibbett D.S."/>
        </authorList>
    </citation>
    <scope>NUCLEOTIDE SEQUENCE [LARGE SCALE GENOMIC DNA]</scope>
    <source>
        <strain evidence="4 5">HHB12029</strain>
    </source>
</reference>
<feature type="compositionally biased region" description="Gly residues" evidence="1">
    <location>
        <begin position="19"/>
        <end position="62"/>
    </location>
</feature>
<dbReference type="AlphaFoldDB" id="A0A165QMZ4"/>
<dbReference type="Pfam" id="PF02170">
    <property type="entry name" value="PAZ"/>
    <property type="match status" value="1"/>
</dbReference>
<dbReference type="InterPro" id="IPR003165">
    <property type="entry name" value="Piwi"/>
</dbReference>
<dbReference type="InterPro" id="IPR003100">
    <property type="entry name" value="PAZ_dom"/>
</dbReference>
<feature type="compositionally biased region" description="Basic and acidic residues" evidence="1">
    <location>
        <begin position="1"/>
        <end position="18"/>
    </location>
</feature>
<dbReference type="InterPro" id="IPR045246">
    <property type="entry name" value="Piwi_ago-like"/>
</dbReference>
<feature type="region of interest" description="Disordered" evidence="1">
    <location>
        <begin position="1"/>
        <end position="74"/>
    </location>
</feature>
<dbReference type="PROSITE" id="PS50821">
    <property type="entry name" value="PAZ"/>
    <property type="match status" value="1"/>
</dbReference>
<dbReference type="PANTHER" id="PTHR22891">
    <property type="entry name" value="EUKARYOTIC TRANSLATION INITIATION FACTOR 2C"/>
    <property type="match status" value="1"/>
</dbReference>
<dbReference type="Gene3D" id="3.30.420.10">
    <property type="entry name" value="Ribonuclease H-like superfamily/Ribonuclease H"/>
    <property type="match status" value="1"/>
</dbReference>
<dbReference type="SMART" id="SM00950">
    <property type="entry name" value="Piwi"/>
    <property type="match status" value="1"/>
</dbReference>
<evidence type="ECO:0000313" key="4">
    <source>
        <dbReference type="EMBL" id="KZW03838.1"/>
    </source>
</evidence>
<dbReference type="Proteomes" id="UP000077266">
    <property type="component" value="Unassembled WGS sequence"/>
</dbReference>
<organism evidence="4 5">
    <name type="scientific">Exidia glandulosa HHB12029</name>
    <dbReference type="NCBI Taxonomy" id="1314781"/>
    <lineage>
        <taxon>Eukaryota</taxon>
        <taxon>Fungi</taxon>
        <taxon>Dikarya</taxon>
        <taxon>Basidiomycota</taxon>
        <taxon>Agaricomycotina</taxon>
        <taxon>Agaricomycetes</taxon>
        <taxon>Auriculariales</taxon>
        <taxon>Exidiaceae</taxon>
        <taxon>Exidia</taxon>
    </lineage>
</organism>
<evidence type="ECO:0000256" key="1">
    <source>
        <dbReference type="SAM" id="MobiDB-lite"/>
    </source>
</evidence>